<dbReference type="InterPro" id="IPR050797">
    <property type="entry name" value="Carb_Metab_Trans_Reg"/>
</dbReference>
<dbReference type="Gene3D" id="2.170.270.10">
    <property type="entry name" value="SET domain"/>
    <property type="match status" value="1"/>
</dbReference>
<keyword evidence="5" id="KW-0539">Nucleus</keyword>
<organism evidence="8 9">
    <name type="scientific">Cytospora mali</name>
    <name type="common">Apple Valsa canker fungus</name>
    <name type="synonym">Valsa mali</name>
    <dbReference type="NCBI Taxonomy" id="578113"/>
    <lineage>
        <taxon>Eukaryota</taxon>
        <taxon>Fungi</taxon>
        <taxon>Dikarya</taxon>
        <taxon>Ascomycota</taxon>
        <taxon>Pezizomycotina</taxon>
        <taxon>Sordariomycetes</taxon>
        <taxon>Sordariomycetidae</taxon>
        <taxon>Diaporthales</taxon>
        <taxon>Cytosporaceae</taxon>
        <taxon>Cytospora</taxon>
    </lineage>
</organism>
<name>A0A194UMP3_CYTMA</name>
<evidence type="ECO:0000313" key="8">
    <source>
        <dbReference type="EMBL" id="KUI52935.1"/>
    </source>
</evidence>
<dbReference type="AlphaFoldDB" id="A0A194UMP3"/>
<keyword evidence="4" id="KW-0804">Transcription</keyword>
<dbReference type="SUPFAM" id="SSF82199">
    <property type="entry name" value="SET domain"/>
    <property type="match status" value="1"/>
</dbReference>
<feature type="region of interest" description="Disordered" evidence="6">
    <location>
        <begin position="594"/>
        <end position="617"/>
    </location>
</feature>
<feature type="compositionally biased region" description="Low complexity" evidence="6">
    <location>
        <begin position="601"/>
        <end position="617"/>
    </location>
</feature>
<dbReference type="GO" id="GO:0008270">
    <property type="term" value="F:zinc ion binding"/>
    <property type="evidence" value="ECO:0007669"/>
    <property type="project" value="InterPro"/>
</dbReference>
<gene>
    <name evidence="8" type="ORF">VP1G_00467</name>
</gene>
<feature type="region of interest" description="Disordered" evidence="6">
    <location>
        <begin position="545"/>
        <end position="582"/>
    </location>
</feature>
<feature type="region of interest" description="Disordered" evidence="6">
    <location>
        <begin position="351"/>
        <end position="377"/>
    </location>
</feature>
<accession>A0A194UMP3</accession>
<reference evidence="9" key="1">
    <citation type="submission" date="2014-12" db="EMBL/GenBank/DDBJ databases">
        <title>Genome Sequence of Valsa Canker Pathogens Uncovers a Specific Adaption of Colonization on Woody Bark.</title>
        <authorList>
            <person name="Yin Z."/>
            <person name="Liu H."/>
            <person name="Gao X."/>
            <person name="Li Z."/>
            <person name="Song N."/>
            <person name="Ke X."/>
            <person name="Dai Q."/>
            <person name="Wu Y."/>
            <person name="Sun Y."/>
            <person name="Xu J.-R."/>
            <person name="Kang Z.K."/>
            <person name="Wang L."/>
            <person name="Huang L."/>
        </authorList>
    </citation>
    <scope>NUCLEOTIDE SEQUENCE [LARGE SCALE GENOMIC DNA]</scope>
    <source>
        <strain evidence="9">SXYL134</strain>
    </source>
</reference>
<feature type="region of interest" description="Disordered" evidence="6">
    <location>
        <begin position="1"/>
        <end position="27"/>
    </location>
</feature>
<dbReference type="PANTHER" id="PTHR31668:SF26">
    <property type="entry name" value="GLUCOSE TRANSPORT TRANSCRIPTION REGULATOR RGT1-RELATED"/>
    <property type="match status" value="1"/>
</dbReference>
<dbReference type="OrthoDB" id="5426978at2759"/>
<dbReference type="Gene3D" id="4.10.240.10">
    <property type="entry name" value="Zn(2)-C6 fungal-type DNA-binding domain"/>
    <property type="match status" value="1"/>
</dbReference>
<protein>
    <recommendedName>
        <fullName evidence="7">Zn(2)-C6 fungal-type domain-containing protein</fullName>
    </recommendedName>
</protein>
<feature type="domain" description="Zn(2)-C6 fungal-type" evidence="7">
    <location>
        <begin position="455"/>
        <end position="489"/>
    </location>
</feature>
<keyword evidence="9" id="KW-1185">Reference proteome</keyword>
<dbReference type="EMBL" id="KN714667">
    <property type="protein sequence ID" value="KUI52935.1"/>
    <property type="molecule type" value="Genomic_DNA"/>
</dbReference>
<feature type="compositionally biased region" description="Low complexity" evidence="6">
    <location>
        <begin position="1032"/>
        <end position="1047"/>
    </location>
</feature>
<evidence type="ECO:0000256" key="3">
    <source>
        <dbReference type="ARBA" id="ARBA00023125"/>
    </source>
</evidence>
<feature type="region of interest" description="Disordered" evidence="6">
    <location>
        <begin position="1025"/>
        <end position="1070"/>
    </location>
</feature>
<dbReference type="SUPFAM" id="SSF57701">
    <property type="entry name" value="Zn2/Cys6 DNA-binding domain"/>
    <property type="match status" value="1"/>
</dbReference>
<dbReference type="Proteomes" id="UP000078576">
    <property type="component" value="Unassembled WGS sequence"/>
</dbReference>
<dbReference type="PROSITE" id="PS00463">
    <property type="entry name" value="ZN2_CY6_FUNGAL_1"/>
    <property type="match status" value="1"/>
</dbReference>
<dbReference type="InterPro" id="IPR046341">
    <property type="entry name" value="SET_dom_sf"/>
</dbReference>
<dbReference type="CDD" id="cd00067">
    <property type="entry name" value="GAL4"/>
    <property type="match status" value="1"/>
</dbReference>
<evidence type="ECO:0000256" key="1">
    <source>
        <dbReference type="ARBA" id="ARBA00022723"/>
    </source>
</evidence>
<dbReference type="Pfam" id="PF00172">
    <property type="entry name" value="Zn_clus"/>
    <property type="match status" value="1"/>
</dbReference>
<feature type="region of interest" description="Disordered" evidence="6">
    <location>
        <begin position="230"/>
        <end position="307"/>
    </location>
</feature>
<feature type="compositionally biased region" description="Low complexity" evidence="6">
    <location>
        <begin position="557"/>
        <end position="569"/>
    </location>
</feature>
<dbReference type="GO" id="GO:0003677">
    <property type="term" value="F:DNA binding"/>
    <property type="evidence" value="ECO:0007669"/>
    <property type="project" value="UniProtKB-KW"/>
</dbReference>
<evidence type="ECO:0000256" key="5">
    <source>
        <dbReference type="ARBA" id="ARBA00023242"/>
    </source>
</evidence>
<feature type="compositionally biased region" description="Low complexity" evidence="6">
    <location>
        <begin position="399"/>
        <end position="415"/>
    </location>
</feature>
<sequence>MQSLRTKPAPTEGDLREIPRGLKPGPCANVKITPINDPRHPAHGQSGLFAGRPLPPGSLILPYLGEVHPAGSSAHSSSDYDLWLDRGGDVAVDAARMGNEARFVNDYRGVPGAVRPNAEFCEAWDARTGEKGMAVFVLPAGKKDKAKAVGIVKGQEILRVNLPFVTNKPSHFGIVVEGLDPQNNATRNIDAIRSHANIDWSPSQAFCVIAIMDKDLLEAPAAPKVEAVPEDIQQEQPQSPQPPQPSQQQYPSPRVEDSEASFFQGDRQLDQHPEHHHHHHHHAEPPTPPQRASRPDVNAEDLQLGGPGEDQIQQLQLAAQMSQAISGVVGGASTEENDFESQEPNLQSLQQLQDQQDADMQGQEHGLPELPENIPPSIQQDLQHSLQHVMPHPDSQQEPQHSQHVQHAPHPQHASYMDHQQQPTHLAPAVPMGLDQAQYGVGDIPPRKRSKVSRACDECRRKKVKCDAVSETGEEACSNCRRSNVRCLFSRVPQKRGPSKGYIKELADRIHSIEGKLGGQTVAEALAGELATLPRRDLGETYVASAQTDESRKRPFSHISSDSFSTPSPSRQPGWPAEARPAFSQQASYSANGLGLKPILPRESPSSTPSRPPNVDVGVDVSVDVVDVDVDVIPENSHTSRPSTVLLEIGDEAYHAYLGIVHHVLPFLPSSKEILNAHLAQCSPSLRNAFVEALNSAIGSFAVRNVQGSLANANKLLAEFEAEGGKHSRFSDLIHLQCLILMIINTDNCGPASLRGEHEGPAKATLLGRAAGVAYAMAVPQEAIALSEVDNLQSNQCIRVRAWWTLVILDRWNALSTATPLIISGDTVVLPHNLKPIVGEANYRFTLLAYIMGHWVPASVLAPSNLTPGAGARAAATFHLNMEMWRAHFPGDIPSDVEPVLHLAYWHCRLLAFLFMPSSLLTDVSWAVRESVGLLTTHSQMISPLNHHFTSLVALCLIELAKLEASREEANQLLNRLLEANIAPSNWDEQIRVKIRDALRPSSSSAAETTASRSLQHLADLATATESSTTGVNNTGPTAVVPTVPGPENMEEQPKFRTSDAYDDLGFDPRPMLREGYLSAIAQPSP</sequence>
<keyword evidence="3" id="KW-0238">DNA-binding</keyword>
<dbReference type="CDD" id="cd12148">
    <property type="entry name" value="fungal_TF_MHR"/>
    <property type="match status" value="1"/>
</dbReference>
<keyword evidence="2" id="KW-0805">Transcription regulation</keyword>
<dbReference type="PROSITE" id="PS50048">
    <property type="entry name" value="ZN2_CY6_FUNGAL_2"/>
    <property type="match status" value="1"/>
</dbReference>
<proteinExistence type="predicted"/>
<evidence type="ECO:0000259" key="7">
    <source>
        <dbReference type="PROSITE" id="PS50048"/>
    </source>
</evidence>
<dbReference type="PANTHER" id="PTHR31668">
    <property type="entry name" value="GLUCOSE TRANSPORT TRANSCRIPTION REGULATOR RGT1-RELATED-RELATED"/>
    <property type="match status" value="1"/>
</dbReference>
<feature type="region of interest" description="Disordered" evidence="6">
    <location>
        <begin position="390"/>
        <end position="423"/>
    </location>
</feature>
<dbReference type="GO" id="GO:0000981">
    <property type="term" value="F:DNA-binding transcription factor activity, RNA polymerase II-specific"/>
    <property type="evidence" value="ECO:0007669"/>
    <property type="project" value="InterPro"/>
</dbReference>
<evidence type="ECO:0000256" key="2">
    <source>
        <dbReference type="ARBA" id="ARBA00023015"/>
    </source>
</evidence>
<dbReference type="InterPro" id="IPR001138">
    <property type="entry name" value="Zn2Cys6_DnaBD"/>
</dbReference>
<dbReference type="SMART" id="SM00066">
    <property type="entry name" value="GAL4"/>
    <property type="match status" value="1"/>
</dbReference>
<dbReference type="InterPro" id="IPR036864">
    <property type="entry name" value="Zn2-C6_fun-type_DNA-bd_sf"/>
</dbReference>
<keyword evidence="1" id="KW-0479">Metal-binding</keyword>
<evidence type="ECO:0000256" key="6">
    <source>
        <dbReference type="SAM" id="MobiDB-lite"/>
    </source>
</evidence>
<dbReference type="STRING" id="694573.A0A194UMP3"/>
<evidence type="ECO:0000256" key="4">
    <source>
        <dbReference type="ARBA" id="ARBA00023163"/>
    </source>
</evidence>
<evidence type="ECO:0000313" key="9">
    <source>
        <dbReference type="Proteomes" id="UP000078576"/>
    </source>
</evidence>
<feature type="compositionally biased region" description="Low complexity" evidence="6">
    <location>
        <begin position="351"/>
        <end position="363"/>
    </location>
</feature>